<feature type="chain" id="PRO_5031079419" evidence="6">
    <location>
        <begin position="25"/>
        <end position="157"/>
    </location>
</feature>
<dbReference type="GO" id="GO:0020037">
    <property type="term" value="F:heme binding"/>
    <property type="evidence" value="ECO:0007669"/>
    <property type="project" value="InterPro"/>
</dbReference>
<keyword evidence="6" id="KW-0732">Signal</keyword>
<protein>
    <submittedName>
        <fullName evidence="8">Mono/diheme cytochrome c family protein</fullName>
    </submittedName>
</protein>
<dbReference type="GO" id="GO:0046872">
    <property type="term" value="F:metal ion binding"/>
    <property type="evidence" value="ECO:0007669"/>
    <property type="project" value="UniProtKB-KW"/>
</dbReference>
<evidence type="ECO:0000256" key="2">
    <source>
        <dbReference type="ARBA" id="ARBA00022723"/>
    </source>
</evidence>
<gene>
    <name evidence="8" type="ORF">GGQ98_001021</name>
</gene>
<keyword evidence="2 4" id="KW-0479">Metal-binding</keyword>
<dbReference type="InterPro" id="IPR009056">
    <property type="entry name" value="Cyt_c-like_dom"/>
</dbReference>
<feature type="region of interest" description="Disordered" evidence="5">
    <location>
        <begin position="28"/>
        <end position="76"/>
    </location>
</feature>
<dbReference type="RefSeq" id="WP_184066061.1">
    <property type="nucleotide sequence ID" value="NZ_JACHNZ010000008.1"/>
</dbReference>
<keyword evidence="3 4" id="KW-0408">Iron</keyword>
<dbReference type="Proteomes" id="UP000566324">
    <property type="component" value="Unassembled WGS sequence"/>
</dbReference>
<dbReference type="Pfam" id="PF13442">
    <property type="entry name" value="Cytochrome_CBB3"/>
    <property type="match status" value="1"/>
</dbReference>
<keyword evidence="9" id="KW-1185">Reference proteome</keyword>
<organism evidence="8 9">
    <name type="scientific">Sphingosinicella soli</name>
    <dbReference type="NCBI Taxonomy" id="333708"/>
    <lineage>
        <taxon>Bacteria</taxon>
        <taxon>Pseudomonadati</taxon>
        <taxon>Pseudomonadota</taxon>
        <taxon>Alphaproteobacteria</taxon>
        <taxon>Sphingomonadales</taxon>
        <taxon>Sphingosinicellaceae</taxon>
        <taxon>Sphingosinicella</taxon>
    </lineage>
</organism>
<dbReference type="Gene3D" id="1.10.760.10">
    <property type="entry name" value="Cytochrome c-like domain"/>
    <property type="match status" value="1"/>
</dbReference>
<evidence type="ECO:0000256" key="5">
    <source>
        <dbReference type="SAM" id="MobiDB-lite"/>
    </source>
</evidence>
<evidence type="ECO:0000313" key="8">
    <source>
        <dbReference type="EMBL" id="MBB4631413.1"/>
    </source>
</evidence>
<evidence type="ECO:0000256" key="6">
    <source>
        <dbReference type="SAM" id="SignalP"/>
    </source>
</evidence>
<dbReference type="EMBL" id="JACHNZ010000008">
    <property type="protein sequence ID" value="MBB4631413.1"/>
    <property type="molecule type" value="Genomic_DNA"/>
</dbReference>
<dbReference type="AlphaFoldDB" id="A0A7W7B1N6"/>
<sequence>MRFGIRGVTARLAIVAAAGTLVLAACEKKKEPEPPAPSETSETADPLIPQPSPALRLPEGNPPPPSELSRDVPAITRGQSLAEANCTRCHATQPGQKSADASAPSFATLFTNYPPEYIAEAFAEGVFVGHGDMPSFEFSPEQINDLVAYLKTLGPPG</sequence>
<name>A0A7W7B1N6_9SPHN</name>
<reference evidence="8 9" key="1">
    <citation type="submission" date="2020-08" db="EMBL/GenBank/DDBJ databases">
        <title>Genomic Encyclopedia of Type Strains, Phase IV (KMG-IV): sequencing the most valuable type-strain genomes for metagenomic binning, comparative biology and taxonomic classification.</title>
        <authorList>
            <person name="Goeker M."/>
        </authorList>
    </citation>
    <scope>NUCLEOTIDE SEQUENCE [LARGE SCALE GENOMIC DNA]</scope>
    <source>
        <strain evidence="8 9">DSM 17328</strain>
    </source>
</reference>
<evidence type="ECO:0000256" key="3">
    <source>
        <dbReference type="ARBA" id="ARBA00023004"/>
    </source>
</evidence>
<dbReference type="PROSITE" id="PS51007">
    <property type="entry name" value="CYTC"/>
    <property type="match status" value="1"/>
</dbReference>
<feature type="domain" description="Cytochrome c" evidence="7">
    <location>
        <begin position="73"/>
        <end position="154"/>
    </location>
</feature>
<evidence type="ECO:0000259" key="7">
    <source>
        <dbReference type="PROSITE" id="PS51007"/>
    </source>
</evidence>
<comment type="caution">
    <text evidence="8">The sequence shown here is derived from an EMBL/GenBank/DDBJ whole genome shotgun (WGS) entry which is preliminary data.</text>
</comment>
<dbReference type="GO" id="GO:0009055">
    <property type="term" value="F:electron transfer activity"/>
    <property type="evidence" value="ECO:0007669"/>
    <property type="project" value="InterPro"/>
</dbReference>
<evidence type="ECO:0000256" key="4">
    <source>
        <dbReference type="PROSITE-ProRule" id="PRU00433"/>
    </source>
</evidence>
<dbReference type="PROSITE" id="PS51257">
    <property type="entry name" value="PROKAR_LIPOPROTEIN"/>
    <property type="match status" value="1"/>
</dbReference>
<feature type="signal peptide" evidence="6">
    <location>
        <begin position="1"/>
        <end position="24"/>
    </location>
</feature>
<evidence type="ECO:0000256" key="1">
    <source>
        <dbReference type="ARBA" id="ARBA00022617"/>
    </source>
</evidence>
<dbReference type="SUPFAM" id="SSF46626">
    <property type="entry name" value="Cytochrome c"/>
    <property type="match status" value="1"/>
</dbReference>
<evidence type="ECO:0000313" key="9">
    <source>
        <dbReference type="Proteomes" id="UP000566324"/>
    </source>
</evidence>
<proteinExistence type="predicted"/>
<accession>A0A7W7B1N6</accession>
<dbReference type="InterPro" id="IPR036909">
    <property type="entry name" value="Cyt_c-like_dom_sf"/>
</dbReference>
<keyword evidence="1 4" id="KW-0349">Heme</keyword>